<keyword evidence="2" id="KW-1185">Reference proteome</keyword>
<evidence type="ECO:0008006" key="3">
    <source>
        <dbReference type="Google" id="ProtNLM"/>
    </source>
</evidence>
<name>A0A1Z4LNB4_9CYAN</name>
<gene>
    <name evidence="1" type="ORF">NIES267_22290</name>
</gene>
<reference evidence="1 2" key="1">
    <citation type="submission" date="2017-06" db="EMBL/GenBank/DDBJ databases">
        <title>Genome sequencing of cyanobaciteial culture collection at National Institute for Environmental Studies (NIES).</title>
        <authorList>
            <person name="Hirose Y."/>
            <person name="Shimura Y."/>
            <person name="Fujisawa T."/>
            <person name="Nakamura Y."/>
            <person name="Kawachi M."/>
        </authorList>
    </citation>
    <scope>NUCLEOTIDE SEQUENCE [LARGE SCALE GENOMIC DNA]</scope>
    <source>
        <strain evidence="1 2">NIES-267</strain>
    </source>
</reference>
<dbReference type="AlphaFoldDB" id="A0A1Z4LNB4"/>
<accession>A0A1Z4LNB4</accession>
<dbReference type="EMBL" id="AP018227">
    <property type="protein sequence ID" value="BAY82745.1"/>
    <property type="molecule type" value="Genomic_DNA"/>
</dbReference>
<proteinExistence type="predicted"/>
<sequence>MKIKHNLLKAFTSLSLGLGISLGTINAGQSVAATITYDFEVRNLTGSLAGNTYSGFFSYDDSLPENQMTGIGAETITSSLGGLSFNFDFLGTVYDETNDTYDRTQVGFNNGVADSIYFRGNYYQYPSTASNTFAFASYHSPAPGIFNYVDFTYLIDAGPNAGGGIGDVFITRRPNVAVSLPDPYTEIEFIPKPPGDFLGKVSTTPLQTLAFAKTSEYEPKSVPEPMSLVSLGTISMGLLLKKKKDVKA</sequence>
<dbReference type="Proteomes" id="UP000218418">
    <property type="component" value="Chromosome"/>
</dbReference>
<dbReference type="NCBIfam" id="TIGR02595">
    <property type="entry name" value="PEP_CTERM"/>
    <property type="match status" value="1"/>
</dbReference>
<protein>
    <recommendedName>
        <fullName evidence="3">PEP-CTERM protein-sorting domain-containing protein</fullName>
    </recommendedName>
</protein>
<evidence type="ECO:0000313" key="1">
    <source>
        <dbReference type="EMBL" id="BAY82745.1"/>
    </source>
</evidence>
<organism evidence="1 2">
    <name type="scientific">Calothrix parasitica NIES-267</name>
    <dbReference type="NCBI Taxonomy" id="1973488"/>
    <lineage>
        <taxon>Bacteria</taxon>
        <taxon>Bacillati</taxon>
        <taxon>Cyanobacteriota</taxon>
        <taxon>Cyanophyceae</taxon>
        <taxon>Nostocales</taxon>
        <taxon>Calotrichaceae</taxon>
        <taxon>Calothrix</taxon>
    </lineage>
</organism>
<dbReference type="OrthoDB" id="467621at2"/>
<dbReference type="InterPro" id="IPR013424">
    <property type="entry name" value="Ice-binding_C"/>
</dbReference>
<evidence type="ECO:0000313" key="2">
    <source>
        <dbReference type="Proteomes" id="UP000218418"/>
    </source>
</evidence>